<reference evidence="2" key="1">
    <citation type="submission" date="2018-01" db="EMBL/GenBank/DDBJ databases">
        <title>An insight into the sialome of Amazonian anophelines.</title>
        <authorList>
            <person name="Ribeiro J.M."/>
            <person name="Scarpassa V."/>
            <person name="Calvo E."/>
        </authorList>
    </citation>
    <scope>NUCLEOTIDE SEQUENCE</scope>
</reference>
<dbReference type="EMBL" id="GGFL01010439">
    <property type="protein sequence ID" value="MBW74617.1"/>
    <property type="molecule type" value="Transcribed_RNA"/>
</dbReference>
<organism evidence="2">
    <name type="scientific">Anopheles darlingi</name>
    <name type="common">Mosquito</name>
    <dbReference type="NCBI Taxonomy" id="43151"/>
    <lineage>
        <taxon>Eukaryota</taxon>
        <taxon>Metazoa</taxon>
        <taxon>Ecdysozoa</taxon>
        <taxon>Arthropoda</taxon>
        <taxon>Hexapoda</taxon>
        <taxon>Insecta</taxon>
        <taxon>Pterygota</taxon>
        <taxon>Neoptera</taxon>
        <taxon>Endopterygota</taxon>
        <taxon>Diptera</taxon>
        <taxon>Nematocera</taxon>
        <taxon>Culicoidea</taxon>
        <taxon>Culicidae</taxon>
        <taxon>Anophelinae</taxon>
        <taxon>Anopheles</taxon>
    </lineage>
</organism>
<keyword evidence="1" id="KW-0812">Transmembrane</keyword>
<protein>
    <submittedName>
        <fullName evidence="2">Putative secreted protein</fullName>
    </submittedName>
</protein>
<keyword evidence="1" id="KW-0472">Membrane</keyword>
<sequence length="74" mass="8484">MRFVVSMISSPPLSHCLPFFFVFFSSFLSFIGRGSQIRWFPPPFPRFFLADKYVIPIFASDDCAVAKGRTRAEV</sequence>
<evidence type="ECO:0000256" key="1">
    <source>
        <dbReference type="SAM" id="Phobius"/>
    </source>
</evidence>
<keyword evidence="1" id="KW-1133">Transmembrane helix</keyword>
<evidence type="ECO:0000313" key="2">
    <source>
        <dbReference type="EMBL" id="MBW74617.1"/>
    </source>
</evidence>
<feature type="transmembrane region" description="Helical" evidence="1">
    <location>
        <begin position="12"/>
        <end position="31"/>
    </location>
</feature>
<name>A0A2M4DAQ1_ANODA</name>
<proteinExistence type="predicted"/>
<accession>A0A2M4DAQ1</accession>
<dbReference type="AlphaFoldDB" id="A0A2M4DAQ1"/>